<dbReference type="Proteomes" id="UP001469553">
    <property type="component" value="Unassembled WGS sequence"/>
</dbReference>
<reference evidence="2 3" key="1">
    <citation type="submission" date="2021-06" db="EMBL/GenBank/DDBJ databases">
        <authorList>
            <person name="Palmer J.M."/>
        </authorList>
    </citation>
    <scope>NUCLEOTIDE SEQUENCE [LARGE SCALE GENOMIC DNA]</scope>
    <source>
        <strain evidence="2 3">AS_MEX2019</strain>
        <tissue evidence="2">Muscle</tissue>
    </source>
</reference>
<proteinExistence type="predicted"/>
<feature type="region of interest" description="Disordered" evidence="1">
    <location>
        <begin position="1"/>
        <end position="56"/>
    </location>
</feature>
<comment type="caution">
    <text evidence="2">The sequence shown here is derived from an EMBL/GenBank/DDBJ whole genome shotgun (WGS) entry which is preliminary data.</text>
</comment>
<feature type="compositionally biased region" description="Polar residues" evidence="1">
    <location>
        <begin position="17"/>
        <end position="52"/>
    </location>
</feature>
<evidence type="ECO:0000256" key="1">
    <source>
        <dbReference type="SAM" id="MobiDB-lite"/>
    </source>
</evidence>
<sequence>MSCPCEEVQQEVARPAQQPTTGSPLVEDQQNWNQIEHRAQSQQPHFLTSPPSTEEVDGIEASKSLMSEGSKMNEWGTQYNNHFTYCPSLSPPQTSV</sequence>
<protein>
    <submittedName>
        <fullName evidence="2">Uncharacterized protein</fullName>
    </submittedName>
</protein>
<keyword evidence="3" id="KW-1185">Reference proteome</keyword>
<name>A0ABV0XV11_9TELE</name>
<evidence type="ECO:0000313" key="3">
    <source>
        <dbReference type="Proteomes" id="UP001469553"/>
    </source>
</evidence>
<accession>A0ABV0XV11</accession>
<organism evidence="2 3">
    <name type="scientific">Ameca splendens</name>
    <dbReference type="NCBI Taxonomy" id="208324"/>
    <lineage>
        <taxon>Eukaryota</taxon>
        <taxon>Metazoa</taxon>
        <taxon>Chordata</taxon>
        <taxon>Craniata</taxon>
        <taxon>Vertebrata</taxon>
        <taxon>Euteleostomi</taxon>
        <taxon>Actinopterygii</taxon>
        <taxon>Neopterygii</taxon>
        <taxon>Teleostei</taxon>
        <taxon>Neoteleostei</taxon>
        <taxon>Acanthomorphata</taxon>
        <taxon>Ovalentaria</taxon>
        <taxon>Atherinomorphae</taxon>
        <taxon>Cyprinodontiformes</taxon>
        <taxon>Goodeidae</taxon>
        <taxon>Ameca</taxon>
    </lineage>
</organism>
<gene>
    <name evidence="2" type="ORF">AMECASPLE_030326</name>
</gene>
<dbReference type="EMBL" id="JAHRIP010013003">
    <property type="protein sequence ID" value="MEQ2285295.1"/>
    <property type="molecule type" value="Genomic_DNA"/>
</dbReference>
<evidence type="ECO:0000313" key="2">
    <source>
        <dbReference type="EMBL" id="MEQ2285295.1"/>
    </source>
</evidence>